<sequence>MISRDGMRNSQLSLKTFKTVTCFGHWDERRRVTGGFWKCSGYSNLGSLALYEREIDTDHVHHRYLASRRAVTAMTPRLQLSTASRPPVPVQRVEHKEYSRSRSTSSEDFCGASMDEILSRLQVEHKAGVVATGEFYENSFEGLQAQLGFDLRGRELRAYNLYSQELCTPRMPDKISGKHDDNHKPMSTSVIARDKYLLLMFVLGLRDGVALKLCNYYHGADLNYNVDVGYANLIVTDSASTTLQYESSRGLISMDGFVCEVPSLRSPEIRANRKFLCLWNVNQLLNMPMSSNTRKRVTPSVNLRMSLLTCLNQMVGVLAEAKTNNAPVPFNVSTVSNIALSHRNYGTDCLCRRQNIVVHTILSQEAVQLSLAFCTLGTWRLACLRDDSMKIRNLIM</sequence>
<dbReference type="RefSeq" id="XP_060329900.1">
    <property type="nucleotide sequence ID" value="XM_060469690.1"/>
</dbReference>
<dbReference type="AlphaFoldDB" id="A0AA39KF09"/>
<reference evidence="1" key="1">
    <citation type="submission" date="2023-06" db="EMBL/GenBank/DDBJ databases">
        <authorList>
            <consortium name="Lawrence Berkeley National Laboratory"/>
            <person name="Ahrendt S."/>
            <person name="Sahu N."/>
            <person name="Indic B."/>
            <person name="Wong-Bajracharya J."/>
            <person name="Merenyi Z."/>
            <person name="Ke H.-M."/>
            <person name="Monk M."/>
            <person name="Kocsube S."/>
            <person name="Drula E."/>
            <person name="Lipzen A."/>
            <person name="Balint B."/>
            <person name="Henrissat B."/>
            <person name="Andreopoulos B."/>
            <person name="Martin F.M."/>
            <person name="Harder C.B."/>
            <person name="Rigling D."/>
            <person name="Ford K.L."/>
            <person name="Foster G.D."/>
            <person name="Pangilinan J."/>
            <person name="Papanicolaou A."/>
            <person name="Barry K."/>
            <person name="LaButti K."/>
            <person name="Viragh M."/>
            <person name="Koriabine M."/>
            <person name="Yan M."/>
            <person name="Riley R."/>
            <person name="Champramary S."/>
            <person name="Plett K.L."/>
            <person name="Tsai I.J."/>
            <person name="Slot J."/>
            <person name="Sipos G."/>
            <person name="Plett J."/>
            <person name="Nagy L.G."/>
            <person name="Grigoriev I.V."/>
        </authorList>
    </citation>
    <scope>NUCLEOTIDE SEQUENCE</scope>
    <source>
        <strain evidence="1">CCBAS 213</strain>
    </source>
</reference>
<organism evidence="1 2">
    <name type="scientific">Armillaria tabescens</name>
    <name type="common">Ringless honey mushroom</name>
    <name type="synonym">Agaricus tabescens</name>
    <dbReference type="NCBI Taxonomy" id="1929756"/>
    <lineage>
        <taxon>Eukaryota</taxon>
        <taxon>Fungi</taxon>
        <taxon>Dikarya</taxon>
        <taxon>Basidiomycota</taxon>
        <taxon>Agaricomycotina</taxon>
        <taxon>Agaricomycetes</taxon>
        <taxon>Agaricomycetidae</taxon>
        <taxon>Agaricales</taxon>
        <taxon>Marasmiineae</taxon>
        <taxon>Physalacriaceae</taxon>
        <taxon>Desarmillaria</taxon>
    </lineage>
</organism>
<gene>
    <name evidence="1" type="ORF">EV420DRAFT_1480649</name>
</gene>
<dbReference type="GeneID" id="85353238"/>
<keyword evidence="2" id="KW-1185">Reference proteome</keyword>
<proteinExistence type="predicted"/>
<accession>A0AA39KF09</accession>
<name>A0AA39KF09_ARMTA</name>
<evidence type="ECO:0000313" key="2">
    <source>
        <dbReference type="Proteomes" id="UP001175211"/>
    </source>
</evidence>
<evidence type="ECO:0000313" key="1">
    <source>
        <dbReference type="EMBL" id="KAK0457588.1"/>
    </source>
</evidence>
<comment type="caution">
    <text evidence="1">The sequence shown here is derived from an EMBL/GenBank/DDBJ whole genome shotgun (WGS) entry which is preliminary data.</text>
</comment>
<protein>
    <submittedName>
        <fullName evidence="1">Uncharacterized protein</fullName>
    </submittedName>
</protein>
<dbReference type="EMBL" id="JAUEPS010000021">
    <property type="protein sequence ID" value="KAK0457588.1"/>
    <property type="molecule type" value="Genomic_DNA"/>
</dbReference>
<dbReference type="Proteomes" id="UP001175211">
    <property type="component" value="Unassembled WGS sequence"/>
</dbReference>